<evidence type="ECO:0000313" key="1">
    <source>
        <dbReference type="EMBL" id="KAG1366817.1"/>
    </source>
</evidence>
<reference evidence="1" key="1">
    <citation type="journal article" date="2017" name="Gigascience">
        <title>The genome draft of coconut (Cocos nucifera).</title>
        <authorList>
            <person name="Xiao Y."/>
            <person name="Xu P."/>
            <person name="Fan H."/>
            <person name="Baudouin L."/>
            <person name="Xia W."/>
            <person name="Bocs S."/>
            <person name="Xu J."/>
            <person name="Li Q."/>
            <person name="Guo A."/>
            <person name="Zhou L."/>
            <person name="Li J."/>
            <person name="Wu Y."/>
            <person name="Ma Z."/>
            <person name="Armero A."/>
            <person name="Issali A.E."/>
            <person name="Liu N."/>
            <person name="Peng M."/>
            <person name="Yang Y."/>
        </authorList>
    </citation>
    <scope>NUCLEOTIDE SEQUENCE</scope>
    <source>
        <tissue evidence="1">Spear leaf of Hainan Tall coconut</tissue>
    </source>
</reference>
<sequence length="127" mass="14200">MESPPKESLIGIKRKAVSENLLDQAPQGNHDQKQLPEQHQDWAKWDEVASFWCNLCKVNCDGNEVNGSKNNTFPKPGLIGIKQEVVSEDLPEGMFYGSQDQRLLPKQLQGIKAFIIQLIAVKNGVNT</sequence>
<proteinExistence type="predicted"/>
<dbReference type="EMBL" id="CM017884">
    <property type="protein sequence ID" value="KAG1366817.1"/>
    <property type="molecule type" value="Genomic_DNA"/>
</dbReference>
<dbReference type="Proteomes" id="UP000797356">
    <property type="component" value="Chromosome 13"/>
</dbReference>
<evidence type="ECO:0000313" key="2">
    <source>
        <dbReference type="Proteomes" id="UP000797356"/>
    </source>
</evidence>
<reference evidence="1" key="2">
    <citation type="submission" date="2019-07" db="EMBL/GenBank/DDBJ databases">
        <authorList>
            <person name="Yang Y."/>
            <person name="Bocs S."/>
            <person name="Baudouin L."/>
        </authorList>
    </citation>
    <scope>NUCLEOTIDE SEQUENCE</scope>
    <source>
        <tissue evidence="1">Spear leaf of Hainan Tall coconut</tissue>
    </source>
</reference>
<gene>
    <name evidence="1" type="ORF">COCNU_13G006070</name>
</gene>
<accession>A0A8K0IT97</accession>
<organism evidence="1 2">
    <name type="scientific">Cocos nucifera</name>
    <name type="common">Coconut palm</name>
    <dbReference type="NCBI Taxonomy" id="13894"/>
    <lineage>
        <taxon>Eukaryota</taxon>
        <taxon>Viridiplantae</taxon>
        <taxon>Streptophyta</taxon>
        <taxon>Embryophyta</taxon>
        <taxon>Tracheophyta</taxon>
        <taxon>Spermatophyta</taxon>
        <taxon>Magnoliopsida</taxon>
        <taxon>Liliopsida</taxon>
        <taxon>Arecaceae</taxon>
        <taxon>Arecoideae</taxon>
        <taxon>Cocoseae</taxon>
        <taxon>Attaleinae</taxon>
        <taxon>Cocos</taxon>
    </lineage>
</organism>
<dbReference type="AlphaFoldDB" id="A0A8K0IT97"/>
<keyword evidence="2" id="KW-1185">Reference proteome</keyword>
<name>A0A8K0IT97_COCNU</name>
<protein>
    <submittedName>
        <fullName evidence="1">Uncharacterized protein</fullName>
    </submittedName>
</protein>
<comment type="caution">
    <text evidence="1">The sequence shown here is derived from an EMBL/GenBank/DDBJ whole genome shotgun (WGS) entry which is preliminary data.</text>
</comment>